<feature type="transmembrane region" description="Helical" evidence="1">
    <location>
        <begin position="28"/>
        <end position="46"/>
    </location>
</feature>
<dbReference type="AlphaFoldDB" id="A0A3G6J1N9"/>
<keyword evidence="1" id="KW-0472">Membrane</keyword>
<accession>A0A3G6J1N9</accession>
<protein>
    <submittedName>
        <fullName evidence="2">Uncharacterized protein</fullName>
    </submittedName>
</protein>
<keyword evidence="1" id="KW-0812">Transmembrane</keyword>
<feature type="transmembrane region" description="Helical" evidence="1">
    <location>
        <begin position="90"/>
        <end position="109"/>
    </location>
</feature>
<dbReference type="KEGG" id="cgk:CGERO_08100"/>
<evidence type="ECO:0000256" key="1">
    <source>
        <dbReference type="SAM" id="Phobius"/>
    </source>
</evidence>
<reference evidence="2 3" key="1">
    <citation type="submission" date="2018-11" db="EMBL/GenBank/DDBJ databases">
        <authorList>
            <person name="Kleinhagauer T."/>
            <person name="Glaeser S.P."/>
            <person name="Spergser J."/>
            <person name="Ruckert C."/>
            <person name="Kaempfer P."/>
            <person name="Busse H.-J."/>
        </authorList>
    </citation>
    <scope>NUCLEOTIDE SEQUENCE [LARGE SCALE GENOMIC DNA]</scope>
    <source>
        <strain evidence="2 3">W8</strain>
    </source>
</reference>
<dbReference type="OrthoDB" id="4409209at2"/>
<gene>
    <name evidence="2" type="ORF">CGERO_08100</name>
</gene>
<sequence length="153" mass="17094">MIDQTIQMTERALGDEFYIRKYHEANTFTWLISMYLVLISCIAIAALAENPWLSFIPLAAIGIAGFVGSQRLRKEVPVPVMPKPFSSTMIKQTITITVLTIIWLGVFTWKMDLEASFIVGGVAGVAAVWLLTPALARKQHKRDTARIDAQLED</sequence>
<keyword evidence="1" id="KW-1133">Transmembrane helix</keyword>
<feature type="transmembrane region" description="Helical" evidence="1">
    <location>
        <begin position="52"/>
        <end position="69"/>
    </location>
</feature>
<proteinExistence type="predicted"/>
<evidence type="ECO:0000313" key="2">
    <source>
        <dbReference type="EMBL" id="AZA11917.1"/>
    </source>
</evidence>
<dbReference type="RefSeq" id="WP_123934875.1">
    <property type="nucleotide sequence ID" value="NZ_CP033897.1"/>
</dbReference>
<feature type="transmembrane region" description="Helical" evidence="1">
    <location>
        <begin position="115"/>
        <end position="136"/>
    </location>
</feature>
<name>A0A3G6J1N9_9CORY</name>
<evidence type="ECO:0000313" key="3">
    <source>
        <dbReference type="Proteomes" id="UP000271587"/>
    </source>
</evidence>
<dbReference type="Proteomes" id="UP000271587">
    <property type="component" value="Chromosome"/>
</dbReference>
<organism evidence="2 3">
    <name type="scientific">Corynebacterium gerontici</name>
    <dbReference type="NCBI Taxonomy" id="2079234"/>
    <lineage>
        <taxon>Bacteria</taxon>
        <taxon>Bacillati</taxon>
        <taxon>Actinomycetota</taxon>
        <taxon>Actinomycetes</taxon>
        <taxon>Mycobacteriales</taxon>
        <taxon>Corynebacteriaceae</taxon>
        <taxon>Corynebacterium</taxon>
    </lineage>
</organism>
<dbReference type="EMBL" id="CP033897">
    <property type="protein sequence ID" value="AZA11917.1"/>
    <property type="molecule type" value="Genomic_DNA"/>
</dbReference>
<keyword evidence="3" id="KW-1185">Reference proteome</keyword>